<accession>C1DGA3</accession>
<dbReference type="HOGENOM" id="CLU_2614398_0_0_6"/>
<keyword evidence="2" id="KW-1185">Reference proteome</keyword>
<protein>
    <submittedName>
        <fullName evidence="1">Uncharacterized protein</fullName>
    </submittedName>
</protein>
<organism evidence="1 2">
    <name type="scientific">Azotobacter vinelandii (strain DJ / ATCC BAA-1303)</name>
    <dbReference type="NCBI Taxonomy" id="322710"/>
    <lineage>
        <taxon>Bacteria</taxon>
        <taxon>Pseudomonadati</taxon>
        <taxon>Pseudomonadota</taxon>
        <taxon>Gammaproteobacteria</taxon>
        <taxon>Pseudomonadales</taxon>
        <taxon>Pseudomonadaceae</taxon>
        <taxon>Azotobacter</taxon>
    </lineage>
</organism>
<dbReference type="Proteomes" id="UP000002424">
    <property type="component" value="Chromosome"/>
</dbReference>
<proteinExistence type="predicted"/>
<reference evidence="1 2" key="1">
    <citation type="journal article" date="2009" name="J. Bacteriol.">
        <title>Genome sequence of Azotobacter vinelandii, an obligate aerobe specialized to support diverse anaerobic metabolic processes.</title>
        <authorList>
            <person name="Setubal J.C."/>
            <person name="dos Santos P."/>
            <person name="Goldman B.S."/>
            <person name="Ertesvag H."/>
            <person name="Espin G."/>
            <person name="Rubio L.M."/>
            <person name="Valla S."/>
            <person name="Almeida N.F."/>
            <person name="Balasubramanian D."/>
            <person name="Cromes L."/>
            <person name="Curatti L."/>
            <person name="Du Z."/>
            <person name="Godsy E."/>
            <person name="Goodner B."/>
            <person name="Hellner-Burris K."/>
            <person name="Hernandez J.A."/>
            <person name="Houmiel K."/>
            <person name="Imperial J."/>
            <person name="Kennedy C."/>
            <person name="Larson T.J."/>
            <person name="Latreille P."/>
            <person name="Ligon L.S."/>
            <person name="Lu J."/>
            <person name="Maerk M."/>
            <person name="Miller N.M."/>
            <person name="Norton S."/>
            <person name="O'Carroll I.P."/>
            <person name="Paulsen I."/>
            <person name="Raulfs E.C."/>
            <person name="Roemer R."/>
            <person name="Rosser J."/>
            <person name="Segura D."/>
            <person name="Slater S."/>
            <person name="Stricklin S.L."/>
            <person name="Studholme D.J."/>
            <person name="Sun J."/>
            <person name="Viana C.J."/>
            <person name="Wallin E."/>
            <person name="Wang B."/>
            <person name="Wheeler C."/>
            <person name="Zhu H."/>
            <person name="Dean D.R."/>
            <person name="Dixon R."/>
            <person name="Wood D."/>
        </authorList>
    </citation>
    <scope>NUCLEOTIDE SEQUENCE [LARGE SCALE GENOMIC DNA]</scope>
    <source>
        <strain evidence="2">DJ / ATCC BAA-1303</strain>
    </source>
</reference>
<name>C1DGA3_AZOVD</name>
<dbReference type="AlphaFoldDB" id="C1DGA3"/>
<dbReference type="KEGG" id="avn:Avin_22230"/>
<gene>
    <name evidence="1" type="ordered locus">Avin_22230</name>
</gene>
<dbReference type="EnsemblBacteria" id="ACO78414">
    <property type="protein sequence ID" value="ACO78414"/>
    <property type="gene ID" value="Avin_22230"/>
</dbReference>
<dbReference type="STRING" id="322710.Avin_22230"/>
<dbReference type="EMBL" id="CP001157">
    <property type="protein sequence ID" value="ACO78414.1"/>
    <property type="molecule type" value="Genomic_DNA"/>
</dbReference>
<sequence>MNCLCVVVGPTGARPARRPSPGFPVVVVRLERRHRAMRGGILNVPDSRWRTPGMPAIRATTYGRAYRLPDRAGRLGCR</sequence>
<evidence type="ECO:0000313" key="2">
    <source>
        <dbReference type="Proteomes" id="UP000002424"/>
    </source>
</evidence>
<evidence type="ECO:0000313" key="1">
    <source>
        <dbReference type="EMBL" id="ACO78414.1"/>
    </source>
</evidence>